<gene>
    <name evidence="2" type="ORF">E2C01_091952</name>
</gene>
<dbReference type="EMBL" id="VSRR010106924">
    <property type="protein sequence ID" value="MPC96679.1"/>
    <property type="molecule type" value="Genomic_DNA"/>
</dbReference>
<organism evidence="2 3">
    <name type="scientific">Portunus trituberculatus</name>
    <name type="common">Swimming crab</name>
    <name type="synonym">Neptunus trituberculatus</name>
    <dbReference type="NCBI Taxonomy" id="210409"/>
    <lineage>
        <taxon>Eukaryota</taxon>
        <taxon>Metazoa</taxon>
        <taxon>Ecdysozoa</taxon>
        <taxon>Arthropoda</taxon>
        <taxon>Crustacea</taxon>
        <taxon>Multicrustacea</taxon>
        <taxon>Malacostraca</taxon>
        <taxon>Eumalacostraca</taxon>
        <taxon>Eucarida</taxon>
        <taxon>Decapoda</taxon>
        <taxon>Pleocyemata</taxon>
        <taxon>Brachyura</taxon>
        <taxon>Eubrachyura</taxon>
        <taxon>Portunoidea</taxon>
        <taxon>Portunidae</taxon>
        <taxon>Portuninae</taxon>
        <taxon>Portunus</taxon>
    </lineage>
</organism>
<keyword evidence="1" id="KW-0812">Transmembrane</keyword>
<comment type="caution">
    <text evidence="2">The sequence shown here is derived from an EMBL/GenBank/DDBJ whole genome shotgun (WGS) entry which is preliminary data.</text>
</comment>
<evidence type="ECO:0000313" key="3">
    <source>
        <dbReference type="Proteomes" id="UP000324222"/>
    </source>
</evidence>
<accession>A0A5B7JPC6</accession>
<dbReference type="AlphaFoldDB" id="A0A5B7JPC6"/>
<keyword evidence="1" id="KW-0472">Membrane</keyword>
<dbReference type="Proteomes" id="UP000324222">
    <property type="component" value="Unassembled WGS sequence"/>
</dbReference>
<dbReference type="OrthoDB" id="10688760at2759"/>
<proteinExistence type="predicted"/>
<keyword evidence="1" id="KW-1133">Transmembrane helix</keyword>
<protein>
    <submittedName>
        <fullName evidence="2">Uncharacterized protein</fullName>
    </submittedName>
</protein>
<reference evidence="2 3" key="1">
    <citation type="submission" date="2019-05" db="EMBL/GenBank/DDBJ databases">
        <title>Another draft genome of Portunus trituberculatus and its Hox gene families provides insights of decapod evolution.</title>
        <authorList>
            <person name="Jeong J.-H."/>
            <person name="Song I."/>
            <person name="Kim S."/>
            <person name="Choi T."/>
            <person name="Kim D."/>
            <person name="Ryu S."/>
            <person name="Kim W."/>
        </authorList>
    </citation>
    <scope>NUCLEOTIDE SEQUENCE [LARGE SCALE GENOMIC DNA]</scope>
    <source>
        <tissue evidence="2">Muscle</tissue>
    </source>
</reference>
<keyword evidence="3" id="KW-1185">Reference proteome</keyword>
<evidence type="ECO:0000256" key="1">
    <source>
        <dbReference type="SAM" id="Phobius"/>
    </source>
</evidence>
<sequence length="135" mass="14788">MSTVFFKLGGCFKRDTNWKELRAWARVEEVEFGVEVGSCAMSCVVEGLNTSLTSYNLTMVAYGSSSWVYEVPKSCSVLSLAYATPAPQRLPACLPLPPPPQPTLGLIICVATILCFMLVLFILAAIYCKFYAGKK</sequence>
<name>A0A5B7JPC6_PORTR</name>
<evidence type="ECO:0000313" key="2">
    <source>
        <dbReference type="EMBL" id="MPC96679.1"/>
    </source>
</evidence>
<feature type="transmembrane region" description="Helical" evidence="1">
    <location>
        <begin position="104"/>
        <end position="128"/>
    </location>
</feature>